<sequence length="369" mass="42272">MEPAEVEANIDVDDDGLAPIQTNPVIPFVLPSIESGFYDDPFVTYPTRTKRKRGSMTTTPQKCQATEINSPLPWYKDPAHCNSGDRTPNAIDETILTYVSTPEPEDPEDFIQFARDRRSHAIAREIAPMDLTELPDISPRTTPNTRVWESHRPSNLNFTIYQDPPDQQTPNPSPLQEDFHAEQEDKENVFVTRSDISSSDEEEETQPNLAWDEASTGPRDAFGLPLNREMSDFVQPRDTLLPERHMRRGREVLRTIWVDVAQATEEEENWLRDGSLTDTQIREIEDIEASYQRGQISRFLSNRHQALRDDATVQAPTNFNTDIRRALHFQRHEGRAATAEDSPAPPETPQVPPEENEELQQENQQDQYQ</sequence>
<name>A0A9W9MFX2_9EURO</name>
<organism evidence="2 3">
    <name type="scientific">Penicillium cf. griseofulvum</name>
    <dbReference type="NCBI Taxonomy" id="2972120"/>
    <lineage>
        <taxon>Eukaryota</taxon>
        <taxon>Fungi</taxon>
        <taxon>Dikarya</taxon>
        <taxon>Ascomycota</taxon>
        <taxon>Pezizomycotina</taxon>
        <taxon>Eurotiomycetes</taxon>
        <taxon>Eurotiomycetidae</taxon>
        <taxon>Eurotiales</taxon>
        <taxon>Aspergillaceae</taxon>
        <taxon>Penicillium</taxon>
    </lineage>
</organism>
<gene>
    <name evidence="2" type="ORF">N7472_004861</name>
</gene>
<keyword evidence="3" id="KW-1185">Reference proteome</keyword>
<feature type="region of interest" description="Disordered" evidence="1">
    <location>
        <begin position="328"/>
        <end position="369"/>
    </location>
</feature>
<feature type="compositionally biased region" description="Polar residues" evidence="1">
    <location>
        <begin position="156"/>
        <end position="170"/>
    </location>
</feature>
<comment type="caution">
    <text evidence="2">The sequence shown here is derived from an EMBL/GenBank/DDBJ whole genome shotgun (WGS) entry which is preliminary data.</text>
</comment>
<dbReference type="EMBL" id="JAPQKP010000003">
    <property type="protein sequence ID" value="KAJ5199657.1"/>
    <property type="molecule type" value="Genomic_DNA"/>
</dbReference>
<feature type="region of interest" description="Disordered" evidence="1">
    <location>
        <begin position="156"/>
        <end position="219"/>
    </location>
</feature>
<reference evidence="2" key="1">
    <citation type="submission" date="2022-11" db="EMBL/GenBank/DDBJ databases">
        <authorList>
            <person name="Petersen C."/>
        </authorList>
    </citation>
    <scope>NUCLEOTIDE SEQUENCE</scope>
    <source>
        <strain evidence="2">IBT 16849</strain>
    </source>
</reference>
<evidence type="ECO:0000256" key="1">
    <source>
        <dbReference type="SAM" id="MobiDB-lite"/>
    </source>
</evidence>
<evidence type="ECO:0000313" key="3">
    <source>
        <dbReference type="Proteomes" id="UP001150879"/>
    </source>
</evidence>
<proteinExistence type="predicted"/>
<feature type="compositionally biased region" description="Pro residues" evidence="1">
    <location>
        <begin position="343"/>
        <end position="352"/>
    </location>
</feature>
<protein>
    <submittedName>
        <fullName evidence="2">Uncharacterized protein</fullName>
    </submittedName>
</protein>
<evidence type="ECO:0000313" key="2">
    <source>
        <dbReference type="EMBL" id="KAJ5199657.1"/>
    </source>
</evidence>
<dbReference type="Proteomes" id="UP001150879">
    <property type="component" value="Unassembled WGS sequence"/>
</dbReference>
<accession>A0A9W9MFX2</accession>
<feature type="compositionally biased region" description="Basic and acidic residues" evidence="1">
    <location>
        <begin position="177"/>
        <end position="188"/>
    </location>
</feature>
<reference evidence="2" key="2">
    <citation type="journal article" date="2023" name="IMA Fungus">
        <title>Comparative genomic study of the Penicillium genus elucidates a diverse pangenome and 15 lateral gene transfer events.</title>
        <authorList>
            <person name="Petersen C."/>
            <person name="Sorensen T."/>
            <person name="Nielsen M.R."/>
            <person name="Sondergaard T.E."/>
            <person name="Sorensen J.L."/>
            <person name="Fitzpatrick D.A."/>
            <person name="Frisvad J.C."/>
            <person name="Nielsen K.L."/>
        </authorList>
    </citation>
    <scope>NUCLEOTIDE SEQUENCE</scope>
    <source>
        <strain evidence="2">IBT 16849</strain>
    </source>
</reference>
<dbReference type="AlphaFoldDB" id="A0A9W9MFX2"/>